<dbReference type="PIRSF" id="PIRSF009160">
    <property type="entry name" value="UCP009160"/>
    <property type="match status" value="1"/>
</dbReference>
<feature type="transmembrane region" description="Helical" evidence="1">
    <location>
        <begin position="174"/>
        <end position="198"/>
    </location>
</feature>
<dbReference type="InterPro" id="IPR010539">
    <property type="entry name" value="BaxI_1-like"/>
</dbReference>
<dbReference type="PANTHER" id="PTHR41282:SF1">
    <property type="entry name" value="CONSERVED TRANSMEMBRANE PROTEIN-RELATED"/>
    <property type="match status" value="1"/>
</dbReference>
<accession>A0A0H5E691</accession>
<gene>
    <name evidence="2" type="ORF">ELAC_1454</name>
</gene>
<feature type="transmembrane region" description="Helical" evidence="1">
    <location>
        <begin position="146"/>
        <end position="168"/>
    </location>
</feature>
<evidence type="ECO:0000313" key="3">
    <source>
        <dbReference type="Proteomes" id="UP000220251"/>
    </source>
</evidence>
<dbReference type="PANTHER" id="PTHR41282">
    <property type="entry name" value="CONSERVED TRANSMEMBRANE PROTEIN-RELATED"/>
    <property type="match status" value="1"/>
</dbReference>
<feature type="transmembrane region" description="Helical" evidence="1">
    <location>
        <begin position="113"/>
        <end position="134"/>
    </location>
</feature>
<protein>
    <submittedName>
        <fullName evidence="2">Conserved putative membrane protein</fullName>
    </submittedName>
</protein>
<dbReference type="AlphaFoldDB" id="A0A0H5E691"/>
<organism evidence="2 3">
    <name type="scientific">Estrella lausannensis</name>
    <dbReference type="NCBI Taxonomy" id="483423"/>
    <lineage>
        <taxon>Bacteria</taxon>
        <taxon>Pseudomonadati</taxon>
        <taxon>Chlamydiota</taxon>
        <taxon>Chlamydiia</taxon>
        <taxon>Parachlamydiales</taxon>
        <taxon>Candidatus Criblamydiaceae</taxon>
        <taxon>Estrella</taxon>
    </lineage>
</organism>
<evidence type="ECO:0000313" key="2">
    <source>
        <dbReference type="EMBL" id="CRX38790.1"/>
    </source>
</evidence>
<proteinExistence type="predicted"/>
<dbReference type="RefSeq" id="WP_098038652.1">
    <property type="nucleotide sequence ID" value="NZ_CWGJ01000019.1"/>
</dbReference>
<dbReference type="Pfam" id="PF12811">
    <property type="entry name" value="BaxI_1"/>
    <property type="match status" value="1"/>
</dbReference>
<keyword evidence="1" id="KW-1133">Transmembrane helix</keyword>
<sequence length="246" mass="26901">MRSSNPTLPDDLYYGSRVYGGERMTVQGVIFKTLISLLLVMLTAGYTWLKFSETGNPAAVTPWMIGGAIVGFVLSLATVFKKEWAPITAPLYALAEGLFIGGISAIFEQSYSGIVFQAACLTFGTLFAMLMAYQSGLIRVTETFKMIVVAATGGIALVYLIGIVLSFFGVGMQFIFGSGPFGILFSIFVVGVAAFNLVMDFDFIEKGSAMGAPKYMEWYGSFALMVTLVWLYIEFLRLLAKLRDNR</sequence>
<evidence type="ECO:0000256" key="1">
    <source>
        <dbReference type="SAM" id="Phobius"/>
    </source>
</evidence>
<reference evidence="3" key="1">
    <citation type="submission" date="2015-06" db="EMBL/GenBank/DDBJ databases">
        <authorList>
            <person name="Bertelli C."/>
        </authorList>
    </citation>
    <scope>NUCLEOTIDE SEQUENCE [LARGE SCALE GENOMIC DNA]</scope>
    <source>
        <strain evidence="3">CRIB-30</strain>
    </source>
</reference>
<feature type="transmembrane region" description="Helical" evidence="1">
    <location>
        <begin position="29"/>
        <end position="49"/>
    </location>
</feature>
<feature type="transmembrane region" description="Helical" evidence="1">
    <location>
        <begin position="87"/>
        <end position="107"/>
    </location>
</feature>
<keyword evidence="1" id="KW-0812">Transmembrane</keyword>
<name>A0A0H5E691_9BACT</name>
<dbReference type="Proteomes" id="UP000220251">
    <property type="component" value="Unassembled WGS sequence"/>
</dbReference>
<dbReference type="EMBL" id="CWGJ01000019">
    <property type="protein sequence ID" value="CRX38790.1"/>
    <property type="molecule type" value="Genomic_DNA"/>
</dbReference>
<feature type="transmembrane region" description="Helical" evidence="1">
    <location>
        <begin position="61"/>
        <end position="80"/>
    </location>
</feature>
<dbReference type="OrthoDB" id="116480at2"/>
<keyword evidence="3" id="KW-1185">Reference proteome</keyword>
<feature type="transmembrane region" description="Helical" evidence="1">
    <location>
        <begin position="218"/>
        <end position="240"/>
    </location>
</feature>
<keyword evidence="1" id="KW-0472">Membrane</keyword>